<dbReference type="CDD" id="cd00085">
    <property type="entry name" value="HNHc"/>
    <property type="match status" value="1"/>
</dbReference>
<feature type="compositionally biased region" description="Basic residues" evidence="1">
    <location>
        <begin position="1"/>
        <end position="10"/>
    </location>
</feature>
<dbReference type="EMBL" id="JACTNF010000056">
    <property type="protein sequence ID" value="MBO1077260.1"/>
    <property type="molecule type" value="Genomic_DNA"/>
</dbReference>
<gene>
    <name evidence="3" type="ORF">IAI60_21935</name>
</gene>
<comment type="caution">
    <text evidence="3">The sequence shown here is derived from an EMBL/GenBank/DDBJ whole genome shotgun (WGS) entry which is preliminary data.</text>
</comment>
<evidence type="ECO:0000259" key="2">
    <source>
        <dbReference type="SMART" id="SM00507"/>
    </source>
</evidence>
<feature type="domain" description="HNH nuclease" evidence="2">
    <location>
        <begin position="44"/>
        <end position="98"/>
    </location>
</feature>
<keyword evidence="3" id="KW-0255">Endonuclease</keyword>
<keyword evidence="3" id="KW-0378">Hydrolase</keyword>
<dbReference type="InterPro" id="IPR002711">
    <property type="entry name" value="HNH"/>
</dbReference>
<proteinExistence type="predicted"/>
<evidence type="ECO:0000313" key="3">
    <source>
        <dbReference type="EMBL" id="MBO1077260.1"/>
    </source>
</evidence>
<name>A0ABS3KIG2_9PROT</name>
<dbReference type="SMART" id="SM00507">
    <property type="entry name" value="HNHc"/>
    <property type="match status" value="1"/>
</dbReference>
<protein>
    <submittedName>
        <fullName evidence="3">HNH endonuclease</fullName>
    </submittedName>
</protein>
<evidence type="ECO:0000256" key="1">
    <source>
        <dbReference type="SAM" id="MobiDB-lite"/>
    </source>
</evidence>
<reference evidence="3 4" key="1">
    <citation type="submission" date="2020-09" db="EMBL/GenBank/DDBJ databases">
        <title>Roseomonas.</title>
        <authorList>
            <person name="Zhu W."/>
        </authorList>
    </citation>
    <scope>NUCLEOTIDE SEQUENCE [LARGE SCALE GENOMIC DNA]</scope>
    <source>
        <strain evidence="3 4">1311</strain>
    </source>
</reference>
<sequence length="119" mass="12816">MGNPARRRAPLKMATQLLPAADLRTARPPPKQASDHYGTPEHRAWAAAVLRRAGSRCQGPGCDRTGTRLYADHIVELQDGGAPLALANGQALCGACHSAKTARVRAERQRTPPPPQRRP</sequence>
<dbReference type="RefSeq" id="WP_207451303.1">
    <property type="nucleotide sequence ID" value="NZ_CP061099.1"/>
</dbReference>
<keyword evidence="4" id="KW-1185">Reference proteome</keyword>
<organism evidence="3 4">
    <name type="scientific">Roseomonas marmotae</name>
    <dbReference type="NCBI Taxonomy" id="2768161"/>
    <lineage>
        <taxon>Bacteria</taxon>
        <taxon>Pseudomonadati</taxon>
        <taxon>Pseudomonadota</taxon>
        <taxon>Alphaproteobacteria</taxon>
        <taxon>Acetobacterales</taxon>
        <taxon>Roseomonadaceae</taxon>
        <taxon>Roseomonas</taxon>
    </lineage>
</organism>
<dbReference type="Proteomes" id="UP001518990">
    <property type="component" value="Unassembled WGS sequence"/>
</dbReference>
<feature type="region of interest" description="Disordered" evidence="1">
    <location>
        <begin position="98"/>
        <end position="119"/>
    </location>
</feature>
<dbReference type="Pfam" id="PF01844">
    <property type="entry name" value="HNH"/>
    <property type="match status" value="1"/>
</dbReference>
<keyword evidence="3" id="KW-0540">Nuclease</keyword>
<feature type="region of interest" description="Disordered" evidence="1">
    <location>
        <begin position="1"/>
        <end position="40"/>
    </location>
</feature>
<dbReference type="InterPro" id="IPR003615">
    <property type="entry name" value="HNH_nuc"/>
</dbReference>
<dbReference type="Gene3D" id="1.10.30.50">
    <property type="match status" value="1"/>
</dbReference>
<accession>A0ABS3KIG2</accession>
<dbReference type="GO" id="GO:0004519">
    <property type="term" value="F:endonuclease activity"/>
    <property type="evidence" value="ECO:0007669"/>
    <property type="project" value="UniProtKB-KW"/>
</dbReference>
<evidence type="ECO:0000313" key="4">
    <source>
        <dbReference type="Proteomes" id="UP001518990"/>
    </source>
</evidence>